<dbReference type="Proteomes" id="UP001425155">
    <property type="component" value="Unassembled WGS sequence"/>
</dbReference>
<evidence type="ECO:0000256" key="1">
    <source>
        <dbReference type="SAM" id="MobiDB-lite"/>
    </source>
</evidence>
<accession>A0ABU9W324</accession>
<dbReference type="RefSeq" id="WP_342111294.1">
    <property type="nucleotide sequence ID" value="NZ_JBCAUN010000001.1"/>
</dbReference>
<proteinExistence type="predicted"/>
<organism evidence="3 4">
    <name type="scientific">Leifsonia stereocauli</name>
    <dbReference type="NCBI Taxonomy" id="3134136"/>
    <lineage>
        <taxon>Bacteria</taxon>
        <taxon>Bacillati</taxon>
        <taxon>Actinomycetota</taxon>
        <taxon>Actinomycetes</taxon>
        <taxon>Micrococcales</taxon>
        <taxon>Microbacteriaceae</taxon>
        <taxon>Leifsonia</taxon>
    </lineage>
</organism>
<sequence length="114" mass="12032">MLVSITDLLVRASVVSSTTAPTPPDDDLITPGVVGFLVTFLVAVATVLLVVDMVRRVRRVNYRDQIREKLLLEQAEAQMAAETPATDATTPDAGADTTPAAPAADPATSIDDQK</sequence>
<keyword evidence="2" id="KW-0812">Transmembrane</keyword>
<reference evidence="3 4" key="1">
    <citation type="submission" date="2024-03" db="EMBL/GenBank/DDBJ databases">
        <title>YIM 134122 draft genome.</title>
        <authorList>
            <person name="Zuo S."/>
            <person name="Xiong L."/>
        </authorList>
    </citation>
    <scope>NUCLEOTIDE SEQUENCE [LARGE SCALE GENOMIC DNA]</scope>
    <source>
        <strain evidence="3 4">YIM 134122</strain>
    </source>
</reference>
<feature type="region of interest" description="Disordered" evidence="1">
    <location>
        <begin position="78"/>
        <end position="114"/>
    </location>
</feature>
<comment type="caution">
    <text evidence="3">The sequence shown here is derived from an EMBL/GenBank/DDBJ whole genome shotgun (WGS) entry which is preliminary data.</text>
</comment>
<gene>
    <name evidence="3" type="ORF">WJX64_01960</name>
</gene>
<keyword evidence="2" id="KW-1133">Transmembrane helix</keyword>
<evidence type="ECO:0000256" key="2">
    <source>
        <dbReference type="SAM" id="Phobius"/>
    </source>
</evidence>
<keyword evidence="4" id="KW-1185">Reference proteome</keyword>
<name>A0ABU9W324_9MICO</name>
<dbReference type="EMBL" id="JBCLVG010000001">
    <property type="protein sequence ID" value="MEN1945304.1"/>
    <property type="molecule type" value="Genomic_DNA"/>
</dbReference>
<evidence type="ECO:0000313" key="3">
    <source>
        <dbReference type="EMBL" id="MEN1945304.1"/>
    </source>
</evidence>
<feature type="compositionally biased region" description="Low complexity" evidence="1">
    <location>
        <begin position="78"/>
        <end position="108"/>
    </location>
</feature>
<evidence type="ECO:0000313" key="4">
    <source>
        <dbReference type="Proteomes" id="UP001425155"/>
    </source>
</evidence>
<keyword evidence="2" id="KW-0472">Membrane</keyword>
<protein>
    <submittedName>
        <fullName evidence="3">Uncharacterized protein</fullName>
    </submittedName>
</protein>
<feature type="transmembrane region" description="Helical" evidence="2">
    <location>
        <begin position="28"/>
        <end position="51"/>
    </location>
</feature>